<feature type="signal peptide" evidence="1">
    <location>
        <begin position="1"/>
        <end position="24"/>
    </location>
</feature>
<sequence>MHRREALLRVAALMGSSLSAPTLAALVTACDKKADNKQGDEATATKVKFSPDTERLIDEAAETLLPQTSTPGAKAAGVGPWIVMMMNDCYPERDRAHFIEGINSLDKSAEAAYKKSFLECTPAERTQVLTKVETEAVAFRKKQQEEAEARKKKEPDYYEANDFSDRPLAHYFLTLKELAMLGYFTSEPGSTQALDYVPVPGRYDGCIDMKPGQKAWGA</sequence>
<dbReference type="AlphaFoldDB" id="A0A6J4H9P5"/>
<evidence type="ECO:0000313" key="2">
    <source>
        <dbReference type="EMBL" id="CAA9217259.1"/>
    </source>
</evidence>
<feature type="chain" id="PRO_5027011614" evidence="1">
    <location>
        <begin position="25"/>
        <end position="218"/>
    </location>
</feature>
<protein>
    <submittedName>
        <fullName evidence="2">Gluconate 2-dehydrogenase subunit 3 family protein</fullName>
    </submittedName>
</protein>
<keyword evidence="1" id="KW-0732">Signal</keyword>
<name>A0A6J4H9P5_9SPHI</name>
<proteinExistence type="predicted"/>
<gene>
    <name evidence="2" type="ORF">AVDCRST_MAG56-246</name>
</gene>
<reference evidence="2" key="1">
    <citation type="submission" date="2020-02" db="EMBL/GenBank/DDBJ databases">
        <authorList>
            <person name="Meier V. D."/>
        </authorList>
    </citation>
    <scope>NUCLEOTIDE SEQUENCE</scope>
    <source>
        <strain evidence="2">AVDCRST_MAG56</strain>
    </source>
</reference>
<dbReference type="Pfam" id="PF13618">
    <property type="entry name" value="Gluconate_2-dh3"/>
    <property type="match status" value="1"/>
</dbReference>
<dbReference type="EMBL" id="CADCTQ010000024">
    <property type="protein sequence ID" value="CAA9217259.1"/>
    <property type="molecule type" value="Genomic_DNA"/>
</dbReference>
<dbReference type="PROSITE" id="PS51257">
    <property type="entry name" value="PROKAR_LIPOPROTEIN"/>
    <property type="match status" value="1"/>
</dbReference>
<evidence type="ECO:0000256" key="1">
    <source>
        <dbReference type="SAM" id="SignalP"/>
    </source>
</evidence>
<accession>A0A6J4H9P5</accession>
<organism evidence="2">
    <name type="scientific">uncultured Cytophagales bacterium</name>
    <dbReference type="NCBI Taxonomy" id="158755"/>
    <lineage>
        <taxon>Bacteria</taxon>
        <taxon>Pseudomonadati</taxon>
        <taxon>Bacteroidota</taxon>
        <taxon>Sphingobacteriia</taxon>
        <taxon>Sphingobacteriales</taxon>
        <taxon>environmental samples</taxon>
    </lineage>
</organism>
<dbReference type="InterPro" id="IPR027056">
    <property type="entry name" value="Gluconate_2DH_su3"/>
</dbReference>